<dbReference type="HOGENOM" id="CLU_089574_0_0_1"/>
<organism evidence="3 4">
    <name type="scientific">Penicillium oxalicum (strain 114-2 / CGMCC 5302)</name>
    <name type="common">Penicillium decumbens</name>
    <dbReference type="NCBI Taxonomy" id="933388"/>
    <lineage>
        <taxon>Eukaryota</taxon>
        <taxon>Fungi</taxon>
        <taxon>Dikarya</taxon>
        <taxon>Ascomycota</taxon>
        <taxon>Pezizomycotina</taxon>
        <taxon>Eurotiomycetes</taxon>
        <taxon>Eurotiomycetidae</taxon>
        <taxon>Eurotiales</taxon>
        <taxon>Aspergillaceae</taxon>
        <taxon>Penicillium</taxon>
    </lineage>
</organism>
<dbReference type="STRING" id="933388.S7ZCC0"/>
<evidence type="ECO:0000256" key="1">
    <source>
        <dbReference type="SAM" id="MobiDB-lite"/>
    </source>
</evidence>
<evidence type="ECO:0000313" key="4">
    <source>
        <dbReference type="Proteomes" id="UP000019376"/>
    </source>
</evidence>
<dbReference type="Pfam" id="PF00581">
    <property type="entry name" value="Rhodanese"/>
    <property type="match status" value="1"/>
</dbReference>
<dbReference type="SMART" id="SM00450">
    <property type="entry name" value="RHOD"/>
    <property type="match status" value="1"/>
</dbReference>
<sequence>MAVSLRQLSRRSVGASISQLSSTSSRASIAPTLSWARSALPATSRGFTSSSSSTTTYSCCSLLQSQQKPRFVSSTSCSPSNQLRHNSDQPGPKFRQWEFDDITAALPSSTQSPSHNPVILVDVREPSELSSTGVIPTAVNIPFASQGDALYLAEDEFETRFGFPKPIPSPDQQIIFYCKAGVRARFAAQMAVQAGYNQDQVGVYHGSWLDWEKKGGKTERWEGGEV</sequence>
<proteinExistence type="predicted"/>
<evidence type="ECO:0000259" key="2">
    <source>
        <dbReference type="PROSITE" id="PS50206"/>
    </source>
</evidence>
<name>S7ZCC0_PENO1</name>
<keyword evidence="4" id="KW-1185">Reference proteome</keyword>
<dbReference type="AlphaFoldDB" id="S7ZCC0"/>
<dbReference type="Proteomes" id="UP000019376">
    <property type="component" value="Unassembled WGS sequence"/>
</dbReference>
<feature type="domain" description="Rhodanese" evidence="2">
    <location>
        <begin position="114"/>
        <end position="220"/>
    </location>
</feature>
<protein>
    <recommendedName>
        <fullName evidence="2">Rhodanese domain-containing protein</fullName>
    </recommendedName>
</protein>
<dbReference type="GO" id="GO:0004792">
    <property type="term" value="F:thiosulfate-cyanide sulfurtransferase activity"/>
    <property type="evidence" value="ECO:0007669"/>
    <property type="project" value="TreeGrafter"/>
</dbReference>
<dbReference type="PANTHER" id="PTHR44086">
    <property type="entry name" value="THIOSULFATE SULFURTRANSFERASE RDL2, MITOCHONDRIAL-RELATED"/>
    <property type="match status" value="1"/>
</dbReference>
<dbReference type="PANTHER" id="PTHR44086:SF10">
    <property type="entry name" value="THIOSULFATE SULFURTRANSFERASE_RHODANESE-LIKE DOMAIN-CONTAINING PROTEIN 3"/>
    <property type="match status" value="1"/>
</dbReference>
<gene>
    <name evidence="3" type="ORF">PDE_02843</name>
</gene>
<accession>S7ZCC0</accession>
<dbReference type="GO" id="GO:0005739">
    <property type="term" value="C:mitochondrion"/>
    <property type="evidence" value="ECO:0007669"/>
    <property type="project" value="TreeGrafter"/>
</dbReference>
<dbReference type="Gene3D" id="3.40.250.10">
    <property type="entry name" value="Rhodanese-like domain"/>
    <property type="match status" value="1"/>
</dbReference>
<dbReference type="CDD" id="cd01519">
    <property type="entry name" value="RHOD_HSP67B2"/>
    <property type="match status" value="1"/>
</dbReference>
<dbReference type="PhylomeDB" id="S7ZCC0"/>
<reference evidence="3 4" key="1">
    <citation type="journal article" date="2013" name="PLoS ONE">
        <title>Genomic and secretomic analyses reveal unique features of the lignocellulolytic enzyme system of Penicillium decumbens.</title>
        <authorList>
            <person name="Liu G."/>
            <person name="Zhang L."/>
            <person name="Wei X."/>
            <person name="Zou G."/>
            <person name="Qin Y."/>
            <person name="Ma L."/>
            <person name="Li J."/>
            <person name="Zheng H."/>
            <person name="Wang S."/>
            <person name="Wang C."/>
            <person name="Xun L."/>
            <person name="Zhao G.-P."/>
            <person name="Zhou Z."/>
            <person name="Qu Y."/>
        </authorList>
    </citation>
    <scope>NUCLEOTIDE SEQUENCE [LARGE SCALE GENOMIC DNA]</scope>
    <source>
        <strain evidence="4">114-2 / CGMCC 5302</strain>
    </source>
</reference>
<dbReference type="SUPFAM" id="SSF52821">
    <property type="entry name" value="Rhodanese/Cell cycle control phosphatase"/>
    <property type="match status" value="1"/>
</dbReference>
<dbReference type="InterPro" id="IPR001763">
    <property type="entry name" value="Rhodanese-like_dom"/>
</dbReference>
<evidence type="ECO:0000313" key="3">
    <source>
        <dbReference type="EMBL" id="EPS27899.1"/>
    </source>
</evidence>
<feature type="compositionally biased region" description="Polar residues" evidence="1">
    <location>
        <begin position="71"/>
        <end position="84"/>
    </location>
</feature>
<dbReference type="EMBL" id="KB644410">
    <property type="protein sequence ID" value="EPS27899.1"/>
    <property type="molecule type" value="Genomic_DNA"/>
</dbReference>
<dbReference type="PROSITE" id="PS50206">
    <property type="entry name" value="RHODANESE_3"/>
    <property type="match status" value="1"/>
</dbReference>
<dbReference type="InterPro" id="IPR036873">
    <property type="entry name" value="Rhodanese-like_dom_sf"/>
</dbReference>
<dbReference type="eggNOG" id="KOG1530">
    <property type="taxonomic scope" value="Eukaryota"/>
</dbReference>
<dbReference type="OrthoDB" id="566238at2759"/>
<feature type="region of interest" description="Disordered" evidence="1">
    <location>
        <begin position="71"/>
        <end position="91"/>
    </location>
</feature>